<dbReference type="InterPro" id="IPR004688">
    <property type="entry name" value="Ni/Co_transpt"/>
</dbReference>
<evidence type="ECO:0000256" key="8">
    <source>
        <dbReference type="RuleBase" id="RU362101"/>
    </source>
</evidence>
<gene>
    <name evidence="9" type="ORF">BWK59_02820</name>
</gene>
<dbReference type="AlphaFoldDB" id="A0A2D0AIR0"/>
<feature type="transmembrane region" description="Helical" evidence="8">
    <location>
        <begin position="239"/>
        <end position="258"/>
    </location>
</feature>
<evidence type="ECO:0000256" key="6">
    <source>
        <dbReference type="ARBA" id="ARBA00022989"/>
    </source>
</evidence>
<organism evidence="9 10">
    <name type="scientific">Flavobacterium davisii</name>
    <dbReference type="NCBI Taxonomy" id="2906077"/>
    <lineage>
        <taxon>Bacteria</taxon>
        <taxon>Pseudomonadati</taxon>
        <taxon>Bacteroidota</taxon>
        <taxon>Flavobacteriia</taxon>
        <taxon>Flavobacteriales</taxon>
        <taxon>Flavobacteriaceae</taxon>
        <taxon>Flavobacterium</taxon>
    </lineage>
</organism>
<evidence type="ECO:0000313" key="10">
    <source>
        <dbReference type="Proteomes" id="UP000197768"/>
    </source>
</evidence>
<dbReference type="PANTHER" id="PTHR31611">
    <property type="entry name" value="HIGH-AFFINITY NICKEL TRANSPORT PROTEIN NIC1"/>
    <property type="match status" value="1"/>
</dbReference>
<feature type="transmembrane region" description="Helical" evidence="8">
    <location>
        <begin position="49"/>
        <end position="71"/>
    </location>
</feature>
<evidence type="ECO:0000256" key="5">
    <source>
        <dbReference type="ARBA" id="ARBA00022692"/>
    </source>
</evidence>
<name>A0A2D0AIR0_9FLAO</name>
<keyword evidence="7 8" id="KW-0472">Membrane</keyword>
<reference evidence="9 10" key="1">
    <citation type="journal article" date="2017" name="Infect. Genet. Evol.">
        <title>Comparative genome analysis of fish pathogen Flavobacterium columnare reveals extensive sequence diversity within the species.</title>
        <authorList>
            <person name="Kayansamruaj P."/>
            <person name="Dong H.T."/>
            <person name="Hirono I."/>
            <person name="Kondo H."/>
            <person name="Senapin S."/>
            <person name="Rodkhum C."/>
        </authorList>
    </citation>
    <scope>NUCLEOTIDE SEQUENCE [LARGE SCALE GENOMIC DNA]</scope>
    <source>
        <strain evidence="9 10">1215</strain>
    </source>
</reference>
<sequence>MELLSNNLSALLILFILGLRHGLDPDHITVIDNYTYRLHEKNDTWSKWVGTLFTLGHGVMVTLIALVLSYLKKNFEVPIWVDSLLNWLPMFLLFTMGIRNIITLLQSETTYSLNIKKYLIPKFLDKSIHPITVFITGVIFGFIFDTSSQIAAFGLAVSGTHHWLFSVVGGVVFSIGLMFTGTIDSYLLSKLLKTFDRTKIQKHRFKLNILITIMCFIIPIYKIITLFNSNLELNDLQNNLIGIGFLGIILFLYFDLYLRSRIRITESE</sequence>
<feature type="transmembrane region" description="Helical" evidence="8">
    <location>
        <begin position="163"/>
        <end position="187"/>
    </location>
</feature>
<keyword evidence="3 8" id="KW-0813">Transport</keyword>
<dbReference type="PANTHER" id="PTHR31611:SF0">
    <property type="entry name" value="HIGH-AFFINITY NICKEL TRANSPORT PROTEIN NIC1"/>
    <property type="match status" value="1"/>
</dbReference>
<feature type="transmembrane region" description="Helical" evidence="8">
    <location>
        <begin position="83"/>
        <end position="102"/>
    </location>
</feature>
<keyword evidence="6 8" id="KW-1133">Transmembrane helix</keyword>
<dbReference type="Pfam" id="PF03824">
    <property type="entry name" value="NicO"/>
    <property type="match status" value="1"/>
</dbReference>
<accession>A0A2D0AIR0</accession>
<evidence type="ECO:0000313" key="9">
    <source>
        <dbReference type="EMBL" id="OWP84925.1"/>
    </source>
</evidence>
<dbReference type="Proteomes" id="UP000197768">
    <property type="component" value="Unassembled WGS sequence"/>
</dbReference>
<keyword evidence="4" id="KW-0533">Nickel</keyword>
<dbReference type="GO" id="GO:0005886">
    <property type="term" value="C:plasma membrane"/>
    <property type="evidence" value="ECO:0007669"/>
    <property type="project" value="UniProtKB-SubCell"/>
</dbReference>
<dbReference type="GO" id="GO:0012505">
    <property type="term" value="C:endomembrane system"/>
    <property type="evidence" value="ECO:0007669"/>
    <property type="project" value="UniProtKB-SubCell"/>
</dbReference>
<comment type="similarity">
    <text evidence="2 8">Belongs to the NiCoT transporter (TC 2.A.52) family.</text>
</comment>
<protein>
    <recommendedName>
        <fullName evidence="8">Nickel/cobalt efflux system</fullName>
    </recommendedName>
</protein>
<proteinExistence type="inferred from homology"/>
<dbReference type="GO" id="GO:0015099">
    <property type="term" value="F:nickel cation transmembrane transporter activity"/>
    <property type="evidence" value="ECO:0007669"/>
    <property type="project" value="UniProtKB-UniRule"/>
</dbReference>
<comment type="caution">
    <text evidence="9">The sequence shown here is derived from an EMBL/GenBank/DDBJ whole genome shotgun (WGS) entry which is preliminary data.</text>
</comment>
<feature type="transmembrane region" description="Helical" evidence="8">
    <location>
        <begin position="207"/>
        <end position="227"/>
    </location>
</feature>
<evidence type="ECO:0000256" key="7">
    <source>
        <dbReference type="ARBA" id="ARBA00023136"/>
    </source>
</evidence>
<evidence type="ECO:0000256" key="3">
    <source>
        <dbReference type="ARBA" id="ARBA00022448"/>
    </source>
</evidence>
<evidence type="ECO:0000256" key="1">
    <source>
        <dbReference type="ARBA" id="ARBA00004127"/>
    </source>
</evidence>
<dbReference type="EMBL" id="MTCZ01000013">
    <property type="protein sequence ID" value="OWP84925.1"/>
    <property type="molecule type" value="Genomic_DNA"/>
</dbReference>
<comment type="subcellular location">
    <subcellularLocation>
        <location evidence="8">Cell membrane</location>
        <topology evidence="8">Multi-pass membrane protein</topology>
    </subcellularLocation>
    <subcellularLocation>
        <location evidence="1">Endomembrane system</location>
        <topology evidence="1">Multi-pass membrane protein</topology>
    </subcellularLocation>
</comment>
<dbReference type="RefSeq" id="WP_088390855.1">
    <property type="nucleotide sequence ID" value="NZ_MTCZ01000013.1"/>
</dbReference>
<dbReference type="InterPro" id="IPR011541">
    <property type="entry name" value="Ni/Co_transpt_high_affinity"/>
</dbReference>
<evidence type="ECO:0000256" key="4">
    <source>
        <dbReference type="ARBA" id="ARBA00022596"/>
    </source>
</evidence>
<evidence type="ECO:0000256" key="2">
    <source>
        <dbReference type="ARBA" id="ARBA00010892"/>
    </source>
</evidence>
<keyword evidence="5 8" id="KW-0812">Transmembrane</keyword>